<evidence type="ECO:0000313" key="3">
    <source>
        <dbReference type="Proteomes" id="UP000050786"/>
    </source>
</evidence>
<name>A0A0P1EIK7_9RHOB</name>
<feature type="transmembrane region" description="Helical" evidence="1">
    <location>
        <begin position="50"/>
        <end position="69"/>
    </location>
</feature>
<proteinExistence type="predicted"/>
<keyword evidence="3" id="KW-1185">Reference proteome</keyword>
<evidence type="ECO:0000256" key="1">
    <source>
        <dbReference type="SAM" id="Phobius"/>
    </source>
</evidence>
<feature type="transmembrane region" description="Helical" evidence="1">
    <location>
        <begin position="7"/>
        <end position="30"/>
    </location>
</feature>
<evidence type="ECO:0000313" key="2">
    <source>
        <dbReference type="EMBL" id="CUH41570.1"/>
    </source>
</evidence>
<reference evidence="3" key="1">
    <citation type="submission" date="2015-09" db="EMBL/GenBank/DDBJ databases">
        <authorList>
            <person name="Rodrigo-Torres L."/>
            <person name="Arahal D.R."/>
        </authorList>
    </citation>
    <scope>NUCLEOTIDE SEQUENCE [LARGE SCALE GENOMIC DNA]</scope>
    <source>
        <strain evidence="3">CECT 4293</strain>
    </source>
</reference>
<dbReference type="Proteomes" id="UP000050786">
    <property type="component" value="Unassembled WGS sequence"/>
</dbReference>
<dbReference type="AlphaFoldDB" id="A0A0P1EIK7"/>
<dbReference type="EMBL" id="CYPS01000008">
    <property type="protein sequence ID" value="CUH41570.1"/>
    <property type="molecule type" value="Genomic_DNA"/>
</dbReference>
<sequence length="74" mass="7915">MIFTKLASALASLGVTVGSIAFGIAIYLTFWGVDEESRIVGIQLLDPMGTIFGVSLVVGVLTDISKGVWRKEKQ</sequence>
<gene>
    <name evidence="2" type="ORF">RUM4293_00444</name>
</gene>
<dbReference type="RefSeq" id="WP_145975763.1">
    <property type="nucleotide sequence ID" value="NZ_CYPS01000008.1"/>
</dbReference>
<protein>
    <submittedName>
        <fullName evidence="2">Uncharacterized protein</fullName>
    </submittedName>
</protein>
<keyword evidence="1" id="KW-0472">Membrane</keyword>
<keyword evidence="1" id="KW-0812">Transmembrane</keyword>
<keyword evidence="1" id="KW-1133">Transmembrane helix</keyword>
<organism evidence="2 3">
    <name type="scientific">Ruegeria atlantica</name>
    <dbReference type="NCBI Taxonomy" id="81569"/>
    <lineage>
        <taxon>Bacteria</taxon>
        <taxon>Pseudomonadati</taxon>
        <taxon>Pseudomonadota</taxon>
        <taxon>Alphaproteobacteria</taxon>
        <taxon>Rhodobacterales</taxon>
        <taxon>Roseobacteraceae</taxon>
        <taxon>Ruegeria</taxon>
    </lineage>
</organism>
<accession>A0A0P1EIK7</accession>